<evidence type="ECO:0000313" key="1">
    <source>
        <dbReference type="EMBL" id="KAJ1172370.1"/>
    </source>
</evidence>
<evidence type="ECO:0008006" key="3">
    <source>
        <dbReference type="Google" id="ProtNLM"/>
    </source>
</evidence>
<reference evidence="1" key="1">
    <citation type="journal article" date="2022" name="bioRxiv">
        <title>Sequencing and chromosome-scale assembly of the giantPleurodeles waltlgenome.</title>
        <authorList>
            <person name="Brown T."/>
            <person name="Elewa A."/>
            <person name="Iarovenko S."/>
            <person name="Subramanian E."/>
            <person name="Araus A.J."/>
            <person name="Petzold A."/>
            <person name="Susuki M."/>
            <person name="Suzuki K.-i.T."/>
            <person name="Hayashi T."/>
            <person name="Toyoda A."/>
            <person name="Oliveira C."/>
            <person name="Osipova E."/>
            <person name="Leigh N.D."/>
            <person name="Simon A."/>
            <person name="Yun M.H."/>
        </authorList>
    </citation>
    <scope>NUCLEOTIDE SEQUENCE</scope>
    <source>
        <strain evidence="1">20211129_DDA</strain>
        <tissue evidence="1">Liver</tissue>
    </source>
</reference>
<comment type="caution">
    <text evidence="1">The sequence shown here is derived from an EMBL/GenBank/DDBJ whole genome shotgun (WGS) entry which is preliminary data.</text>
</comment>
<gene>
    <name evidence="1" type="ORF">NDU88_004217</name>
</gene>
<accession>A0AAV7T7I7</accession>
<evidence type="ECO:0000313" key="2">
    <source>
        <dbReference type="Proteomes" id="UP001066276"/>
    </source>
</evidence>
<sequence length="70" mass="8168">MLRRIVIIGLFCVSEHPRPYVYPLTSDRLDQDNYRHHSESALRNSVQRTRIGGCVASIRLNLLTVWFKVV</sequence>
<dbReference type="AlphaFoldDB" id="A0AAV7T7I7"/>
<keyword evidence="2" id="KW-1185">Reference proteome</keyword>
<dbReference type="EMBL" id="JANPWB010000007">
    <property type="protein sequence ID" value="KAJ1172370.1"/>
    <property type="molecule type" value="Genomic_DNA"/>
</dbReference>
<proteinExistence type="predicted"/>
<organism evidence="1 2">
    <name type="scientific">Pleurodeles waltl</name>
    <name type="common">Iberian ribbed newt</name>
    <dbReference type="NCBI Taxonomy" id="8319"/>
    <lineage>
        <taxon>Eukaryota</taxon>
        <taxon>Metazoa</taxon>
        <taxon>Chordata</taxon>
        <taxon>Craniata</taxon>
        <taxon>Vertebrata</taxon>
        <taxon>Euteleostomi</taxon>
        <taxon>Amphibia</taxon>
        <taxon>Batrachia</taxon>
        <taxon>Caudata</taxon>
        <taxon>Salamandroidea</taxon>
        <taxon>Salamandridae</taxon>
        <taxon>Pleurodelinae</taxon>
        <taxon>Pleurodeles</taxon>
    </lineage>
</organism>
<protein>
    <recommendedName>
        <fullName evidence="3">Secreted protein</fullName>
    </recommendedName>
</protein>
<dbReference type="Proteomes" id="UP001066276">
    <property type="component" value="Chromosome 4_1"/>
</dbReference>
<name>A0AAV7T7I7_PLEWA</name>